<proteinExistence type="predicted"/>
<sequence length="269" mass="31472">MDIVDKRILSFFLKDGRISQRRIASLLNLTPASLNYRFRKLIDSNILKGFKLYINPNFYGQYQLYIAFKNYKEIDADWISFKLRCLEWLNVYGIYGSSQTELKDRIEYMRKELGDPVLTYLPVQYKLKPSSLDKKIVEMLKEDPRLASSEISKKLGINTRVIEKHIRHMRFRGMILIVPEINLGRADIVIFSMFSKRIEDISPVLQECKLWQFTDGYAGITVCYADNVEGAKKYINGAREVDKDSDVMIIYDYEFKTMKQSPESTSSPF</sequence>
<dbReference type="InterPro" id="IPR036388">
    <property type="entry name" value="WH-like_DNA-bd_sf"/>
</dbReference>
<dbReference type="PRINTS" id="PR00033">
    <property type="entry name" value="HTHASNC"/>
</dbReference>
<feature type="domain" description="HTH asnC-type" evidence="1">
    <location>
        <begin position="1"/>
        <end position="62"/>
    </location>
</feature>
<dbReference type="OrthoDB" id="6995at2157"/>
<protein>
    <submittedName>
        <fullName evidence="2">AsnC family transcriptional regulator</fullName>
    </submittedName>
</protein>
<dbReference type="EMBL" id="CP013695">
    <property type="protein sequence ID" value="ALU32001.1"/>
    <property type="molecule type" value="Genomic_DNA"/>
</dbReference>
<dbReference type="OMA" id="CVEWLNV"/>
<dbReference type="InterPro" id="IPR000485">
    <property type="entry name" value="AsnC-type_HTH_dom"/>
</dbReference>
<gene>
    <name evidence="2" type="ORF">ATY89_04510</name>
    <name evidence="3" type="ORF">ATZ20_07535</name>
</gene>
<dbReference type="PANTHER" id="PTHR43413">
    <property type="entry name" value="TRANSCRIPTIONAL REGULATOR, ASNC FAMILY"/>
    <property type="match status" value="1"/>
</dbReference>
<evidence type="ECO:0000313" key="2">
    <source>
        <dbReference type="EMBL" id="ALU29272.1"/>
    </source>
</evidence>
<dbReference type="EMBL" id="CP013694">
    <property type="protein sequence ID" value="ALU29272.1"/>
    <property type="molecule type" value="Genomic_DNA"/>
</dbReference>
<dbReference type="STRING" id="1435377.SUSAZ_01805"/>
<evidence type="ECO:0000313" key="5">
    <source>
        <dbReference type="Proteomes" id="UP000065473"/>
    </source>
</evidence>
<dbReference type="PANTHER" id="PTHR43413:SF8">
    <property type="entry name" value="HTH-TYPE TRANSCRIPTIONAL REGULATOR PTR1"/>
    <property type="match status" value="1"/>
</dbReference>
<dbReference type="AlphaFoldDB" id="A0A0U3GLQ5"/>
<dbReference type="Proteomes" id="UP000065473">
    <property type="component" value="Chromosome"/>
</dbReference>
<dbReference type="Gene3D" id="1.10.10.10">
    <property type="entry name" value="Winged helix-like DNA-binding domain superfamily/Winged helix DNA-binding domain"/>
    <property type="match status" value="2"/>
</dbReference>
<dbReference type="InterPro" id="IPR050684">
    <property type="entry name" value="HTH-Siroheme_Decarb"/>
</dbReference>
<dbReference type="PaxDb" id="1435377-SUSAZ_01805"/>
<dbReference type="Proteomes" id="UP000060043">
    <property type="component" value="Chromosome"/>
</dbReference>
<dbReference type="GeneID" id="14550884"/>
<dbReference type="PROSITE" id="PS50956">
    <property type="entry name" value="HTH_ASNC_2"/>
    <property type="match status" value="1"/>
</dbReference>
<dbReference type="InterPro" id="IPR036390">
    <property type="entry name" value="WH_DNA-bd_sf"/>
</dbReference>
<dbReference type="SUPFAM" id="SSF46785">
    <property type="entry name" value="Winged helix' DNA-binding domain"/>
    <property type="match status" value="2"/>
</dbReference>
<dbReference type="GO" id="GO:0043565">
    <property type="term" value="F:sequence-specific DNA binding"/>
    <property type="evidence" value="ECO:0007669"/>
    <property type="project" value="InterPro"/>
</dbReference>
<evidence type="ECO:0000313" key="4">
    <source>
        <dbReference type="Proteomes" id="UP000060043"/>
    </source>
</evidence>
<organism evidence="2 5">
    <name type="scientific">Sulfolobus acidocaldarius</name>
    <dbReference type="NCBI Taxonomy" id="2285"/>
    <lineage>
        <taxon>Archaea</taxon>
        <taxon>Thermoproteota</taxon>
        <taxon>Thermoprotei</taxon>
        <taxon>Sulfolobales</taxon>
        <taxon>Sulfolobaceae</taxon>
        <taxon>Sulfolobus</taxon>
    </lineage>
</organism>
<dbReference type="Pfam" id="PF13412">
    <property type="entry name" value="HTH_24"/>
    <property type="match status" value="2"/>
</dbReference>
<dbReference type="RefSeq" id="WP_011277273.1">
    <property type="nucleotide sequence ID" value="NZ_BHWZ01000001.1"/>
</dbReference>
<reference evidence="4 5" key="1">
    <citation type="submission" date="2015-12" db="EMBL/GenBank/DDBJ databases">
        <title>A stable core within a dynamic pangenome in Sulfolobus acidocaldarius.</title>
        <authorList>
            <person name="Anderson R."/>
            <person name="Kouris A."/>
            <person name="Seward C."/>
            <person name="Campbell K."/>
            <person name="Whitaker R."/>
        </authorList>
    </citation>
    <scope>NUCLEOTIDE SEQUENCE [LARGE SCALE GENOMIC DNA]</scope>
    <source>
        <strain evidence="2 5">GG12-C01-09</strain>
        <strain evidence="3 4">NG05B_CO5_07</strain>
    </source>
</reference>
<evidence type="ECO:0000313" key="3">
    <source>
        <dbReference type="EMBL" id="ALU32001.1"/>
    </source>
</evidence>
<evidence type="ECO:0000259" key="1">
    <source>
        <dbReference type="PROSITE" id="PS50956"/>
    </source>
</evidence>
<name>A0A0U3GLQ5_9CREN</name>
<accession>A0A0U3GLQ5</accession>